<dbReference type="InterPro" id="IPR036388">
    <property type="entry name" value="WH-like_DNA-bd_sf"/>
</dbReference>
<dbReference type="Pfam" id="PF12840">
    <property type="entry name" value="HTH_20"/>
    <property type="match status" value="1"/>
</dbReference>
<comment type="caution">
    <text evidence="2">The sequence shown here is derived from an EMBL/GenBank/DDBJ whole genome shotgun (WGS) entry which is preliminary data.</text>
</comment>
<evidence type="ECO:0000313" key="3">
    <source>
        <dbReference type="Proteomes" id="UP000250369"/>
    </source>
</evidence>
<dbReference type="AlphaFoldDB" id="A0A329MM15"/>
<sequence>MSLHHADDLSTRKNIVRLLKTEGPLTTSQIKKRVHITDAAVRRHINALEKQHMIRSETIYQAIGRPAFLYRLTEESERLFPAGYHFLAAELLEELIHETGAGTVDRIFINRTETLLRKYEPEMQGKPLKDKVALLADIQDRNGFMAWWTENDTESGRFELIEHHCPVSYIANRYEQVCREELKLFEALLDADVERTDCMAVKGRKCIYHIRERT</sequence>
<name>A0A329MM15_9BACL</name>
<dbReference type="GO" id="GO:0003677">
    <property type="term" value="F:DNA binding"/>
    <property type="evidence" value="ECO:0007669"/>
    <property type="project" value="UniProtKB-KW"/>
</dbReference>
<reference evidence="2 3" key="1">
    <citation type="journal article" date="2009" name="Int. J. Syst. Evol. Microbiol.">
        <title>Paenibacillus contaminans sp. nov., isolated from a contaminated laboratory plate.</title>
        <authorList>
            <person name="Chou J.H."/>
            <person name="Lee J.H."/>
            <person name="Lin M.C."/>
            <person name="Chang P.S."/>
            <person name="Arun A.B."/>
            <person name="Young C.C."/>
            <person name="Chen W.M."/>
        </authorList>
    </citation>
    <scope>NUCLEOTIDE SEQUENCE [LARGE SCALE GENOMIC DNA]</scope>
    <source>
        <strain evidence="2 3">CKOBP-6</strain>
    </source>
</reference>
<dbReference type="OrthoDB" id="155998at2"/>
<dbReference type="Gene3D" id="1.10.10.10">
    <property type="entry name" value="Winged helix-like DNA-binding domain superfamily/Winged helix DNA-binding domain"/>
    <property type="match status" value="1"/>
</dbReference>
<evidence type="ECO:0000313" key="2">
    <source>
        <dbReference type="EMBL" id="RAV20919.1"/>
    </source>
</evidence>
<protein>
    <submittedName>
        <fullName evidence="2">ArsR family transcriptional regulator</fullName>
    </submittedName>
</protein>
<dbReference type="InterPro" id="IPR036390">
    <property type="entry name" value="WH_DNA-bd_sf"/>
</dbReference>
<proteinExistence type="predicted"/>
<evidence type="ECO:0000256" key="1">
    <source>
        <dbReference type="ARBA" id="ARBA00023125"/>
    </source>
</evidence>
<dbReference type="EMBL" id="QMFB01000006">
    <property type="protein sequence ID" value="RAV20919.1"/>
    <property type="molecule type" value="Genomic_DNA"/>
</dbReference>
<organism evidence="2 3">
    <name type="scientific">Paenibacillus contaminans</name>
    <dbReference type="NCBI Taxonomy" id="450362"/>
    <lineage>
        <taxon>Bacteria</taxon>
        <taxon>Bacillati</taxon>
        <taxon>Bacillota</taxon>
        <taxon>Bacilli</taxon>
        <taxon>Bacillales</taxon>
        <taxon>Paenibacillaceae</taxon>
        <taxon>Paenibacillus</taxon>
    </lineage>
</organism>
<dbReference type="SUPFAM" id="SSF46785">
    <property type="entry name" value="Winged helix' DNA-binding domain"/>
    <property type="match status" value="1"/>
</dbReference>
<accession>A0A329MM15</accession>
<keyword evidence="1" id="KW-0238">DNA-binding</keyword>
<dbReference type="Proteomes" id="UP000250369">
    <property type="component" value="Unassembled WGS sequence"/>
</dbReference>
<gene>
    <name evidence="2" type="ORF">DQG23_12570</name>
</gene>
<dbReference type="InterPro" id="IPR011991">
    <property type="entry name" value="ArsR-like_HTH"/>
</dbReference>
<dbReference type="CDD" id="cd00090">
    <property type="entry name" value="HTH_ARSR"/>
    <property type="match status" value="1"/>
</dbReference>
<keyword evidence="3" id="KW-1185">Reference proteome</keyword>